<proteinExistence type="predicted"/>
<evidence type="ECO:0000313" key="1">
    <source>
        <dbReference type="EMBL" id="MBL4913282.1"/>
    </source>
</evidence>
<dbReference type="RefSeq" id="WP_202721549.1">
    <property type="nucleotide sequence ID" value="NZ_BPEX01000003.1"/>
</dbReference>
<gene>
    <name evidence="1" type="ORF">JMA39_09035</name>
</gene>
<dbReference type="Proteomes" id="UP000604898">
    <property type="component" value="Unassembled WGS sequence"/>
</dbReference>
<protein>
    <submittedName>
        <fullName evidence="1">Uncharacterized protein</fullName>
    </submittedName>
</protein>
<organism evidence="1 2">
    <name type="scientific">Shewanella schlegeliana</name>
    <dbReference type="NCBI Taxonomy" id="190308"/>
    <lineage>
        <taxon>Bacteria</taxon>
        <taxon>Pseudomonadati</taxon>
        <taxon>Pseudomonadota</taxon>
        <taxon>Gammaproteobacteria</taxon>
        <taxon>Alteromonadales</taxon>
        <taxon>Shewanellaceae</taxon>
        <taxon>Shewanella</taxon>
    </lineage>
</organism>
<dbReference type="EMBL" id="JAESVD010000004">
    <property type="protein sequence ID" value="MBL4913282.1"/>
    <property type="molecule type" value="Genomic_DNA"/>
</dbReference>
<accession>A0ABS1SXN0</accession>
<keyword evidence="2" id="KW-1185">Reference proteome</keyword>
<reference evidence="1 2" key="1">
    <citation type="submission" date="2021-01" db="EMBL/GenBank/DDBJ databases">
        <title>Genome sequence of Shewanella schlegeliana JCM 11561.</title>
        <authorList>
            <person name="Zhang H."/>
            <person name="Li C."/>
        </authorList>
    </citation>
    <scope>NUCLEOTIDE SEQUENCE [LARGE SCALE GENOMIC DNA]</scope>
    <source>
        <strain evidence="1 2">JCM 11561</strain>
    </source>
</reference>
<sequence length="122" mass="13698">MTKLENTLKNKLKDELKDELKAQDYQVEEQDCKLKVKLGGLATPVYIENDFANNRFIVNTQDVKNGMFYGAMLFIAQISTSDSTQALVSAIAVIGLFTMLLTELKSQMLKQQVASFNRINTA</sequence>
<comment type="caution">
    <text evidence="1">The sequence shown here is derived from an EMBL/GenBank/DDBJ whole genome shotgun (WGS) entry which is preliminary data.</text>
</comment>
<name>A0ABS1SXN0_9GAMM</name>
<evidence type="ECO:0000313" key="2">
    <source>
        <dbReference type="Proteomes" id="UP000604898"/>
    </source>
</evidence>